<proteinExistence type="predicted"/>
<evidence type="ECO:0000313" key="4">
    <source>
        <dbReference type="EMBL" id="KAI6657620.1"/>
    </source>
</evidence>
<accession>A0AAV7K9C8</accession>
<keyword evidence="5" id="KW-1185">Reference proteome</keyword>
<evidence type="ECO:0000256" key="3">
    <source>
        <dbReference type="SAM" id="MobiDB-lite"/>
    </source>
</evidence>
<dbReference type="InterPro" id="IPR043450">
    <property type="entry name" value="CCDC89-like"/>
</dbReference>
<reference evidence="4 5" key="1">
    <citation type="journal article" date="2023" name="BMC Biol.">
        <title>The compact genome of the sponge Oopsacas minuta (Hexactinellida) is lacking key metazoan core genes.</title>
        <authorList>
            <person name="Santini S."/>
            <person name="Schenkelaars Q."/>
            <person name="Jourda C."/>
            <person name="Duchesne M."/>
            <person name="Belahbib H."/>
            <person name="Rocher C."/>
            <person name="Selva M."/>
            <person name="Riesgo A."/>
            <person name="Vervoort M."/>
            <person name="Leys S.P."/>
            <person name="Kodjabachian L."/>
            <person name="Le Bivic A."/>
            <person name="Borchiellini C."/>
            <person name="Claverie J.M."/>
            <person name="Renard E."/>
        </authorList>
    </citation>
    <scope>NUCLEOTIDE SEQUENCE [LARGE SCALE GENOMIC DNA]</scope>
    <source>
        <strain evidence="4">SPO-2</strain>
    </source>
</reference>
<dbReference type="EMBL" id="JAKMXF010000111">
    <property type="protein sequence ID" value="KAI6657620.1"/>
    <property type="molecule type" value="Genomic_DNA"/>
</dbReference>
<evidence type="ECO:0000256" key="1">
    <source>
        <dbReference type="ARBA" id="ARBA00023054"/>
    </source>
</evidence>
<comment type="caution">
    <text evidence="4">The sequence shown here is derived from an EMBL/GenBank/DDBJ whole genome shotgun (WGS) entry which is preliminary data.</text>
</comment>
<evidence type="ECO:0000256" key="2">
    <source>
        <dbReference type="SAM" id="Coils"/>
    </source>
</evidence>
<feature type="compositionally biased region" description="Polar residues" evidence="3">
    <location>
        <begin position="124"/>
        <end position="135"/>
    </location>
</feature>
<name>A0AAV7K9C8_9METZ</name>
<protein>
    <submittedName>
        <fullName evidence="4">Coiled-coil domain-containing protein 89-like isoform X1</fullName>
    </submittedName>
</protein>
<dbReference type="AlphaFoldDB" id="A0AAV7K9C8"/>
<sequence>MLDEGDSPTACNTCTSLVCKPDRDNETKLKLRVEQQLDVICSLKCEVNSQEKDNIIMRNDIGKIEESRSQLQIKLAKEQRARDLLNDRFDTLADNHNEMIVIMKEYKRECEELRKTLSSREVESSQSHQLTLQNLSEESDEKSKEIEQLNSKIAVLEEINNNLSQQSSELKKTVYSLSNQEIQLKSELDRVREESDVRVLCCDDKIEEFNKLEEKTENEKNKLKLQLLAAEDSKNSFELYNKELEEKLKVSQIELDNLRGEVRDSDAKRRISENRFQLEAEKVNKDLQVKHLREELDNVQQELSSLTSKHQSYKQYTNELLSQEREINKKLTSILS</sequence>
<organism evidence="4 5">
    <name type="scientific">Oopsacas minuta</name>
    <dbReference type="NCBI Taxonomy" id="111878"/>
    <lineage>
        <taxon>Eukaryota</taxon>
        <taxon>Metazoa</taxon>
        <taxon>Porifera</taxon>
        <taxon>Hexactinellida</taxon>
        <taxon>Hexasterophora</taxon>
        <taxon>Lyssacinosida</taxon>
        <taxon>Leucopsacidae</taxon>
        <taxon>Oopsacas</taxon>
    </lineage>
</organism>
<dbReference type="PANTHER" id="PTHR34768:SF2">
    <property type="entry name" value="COILED-COIL DOMAIN CONTAINING 89"/>
    <property type="match status" value="1"/>
</dbReference>
<evidence type="ECO:0000313" key="5">
    <source>
        <dbReference type="Proteomes" id="UP001165289"/>
    </source>
</evidence>
<keyword evidence="1 2" id="KW-0175">Coiled coil</keyword>
<gene>
    <name evidence="4" type="ORF">LOD99_363</name>
</gene>
<feature type="region of interest" description="Disordered" evidence="3">
    <location>
        <begin position="120"/>
        <end position="143"/>
    </location>
</feature>
<dbReference type="Proteomes" id="UP001165289">
    <property type="component" value="Unassembled WGS sequence"/>
</dbReference>
<feature type="coiled-coil region" evidence="2">
    <location>
        <begin position="202"/>
        <end position="309"/>
    </location>
</feature>
<dbReference type="PANTHER" id="PTHR34768">
    <property type="entry name" value="COILED-COIL DOMAIN-CONTAINING PROTEIN 89"/>
    <property type="match status" value="1"/>
</dbReference>